<evidence type="ECO:0000256" key="6">
    <source>
        <dbReference type="ARBA" id="ARBA00023152"/>
    </source>
</evidence>
<dbReference type="GO" id="GO:0004619">
    <property type="term" value="F:phosphoglycerate mutase activity"/>
    <property type="evidence" value="ECO:0007669"/>
    <property type="project" value="UniProtKB-UniRule"/>
</dbReference>
<dbReference type="GO" id="GO:0005829">
    <property type="term" value="C:cytosol"/>
    <property type="evidence" value="ECO:0007669"/>
    <property type="project" value="TreeGrafter"/>
</dbReference>
<feature type="binding site" evidence="9 13">
    <location>
        <position position="455"/>
    </location>
    <ligand>
        <name>Mn(2+)</name>
        <dbReference type="ChEBI" id="CHEBI:29035"/>
        <label>1</label>
    </ligand>
</feature>
<comment type="catalytic activity">
    <reaction evidence="1 9">
        <text>(2R)-2-phosphoglycerate = (2R)-3-phosphoglycerate</text>
        <dbReference type="Rhea" id="RHEA:15901"/>
        <dbReference type="ChEBI" id="CHEBI:58272"/>
        <dbReference type="ChEBI" id="CHEBI:58289"/>
        <dbReference type="EC" id="5.4.2.12"/>
    </reaction>
</comment>
<protein>
    <recommendedName>
        <fullName evidence="9 10">2,3-bisphosphoglycerate-independent phosphoglycerate mutase</fullName>
        <shortName evidence="9">BPG-independent PGAM</shortName>
        <shortName evidence="9">Phosphoglyceromutase</shortName>
        <shortName evidence="9">iPGM</shortName>
        <ecNumber evidence="9 10">5.4.2.12</ecNumber>
    </recommendedName>
</protein>
<dbReference type="Gene3D" id="3.40.720.10">
    <property type="entry name" value="Alkaline Phosphatase, subunit A"/>
    <property type="match status" value="1"/>
</dbReference>
<evidence type="ECO:0000256" key="1">
    <source>
        <dbReference type="ARBA" id="ARBA00000370"/>
    </source>
</evidence>
<gene>
    <name evidence="9" type="primary">gpmI</name>
    <name evidence="16" type="ORF">GGR06_001784</name>
</gene>
<dbReference type="PANTHER" id="PTHR31637:SF0">
    <property type="entry name" value="2,3-BISPHOSPHOGLYCERATE-INDEPENDENT PHOSPHOGLYCERATE MUTASE"/>
    <property type="match status" value="1"/>
</dbReference>
<comment type="function">
    <text evidence="2 9">Catalyzes the interconversion of 2-phosphoglycerate and 3-phosphoglycerate.</text>
</comment>
<dbReference type="SUPFAM" id="SSF64158">
    <property type="entry name" value="2,3-Bisphosphoglycerate-independent phosphoglycerate mutase, substrate-binding domain"/>
    <property type="match status" value="1"/>
</dbReference>
<reference evidence="16" key="1">
    <citation type="submission" date="2020-08" db="EMBL/GenBank/DDBJ databases">
        <title>Genomic Encyclopedia of Type Strains, Phase IV (KMG-IV): sequencing the most valuable type-strain genomes for metagenomic binning, comparative biology and taxonomic classification.</title>
        <authorList>
            <person name="Goeker M."/>
        </authorList>
    </citation>
    <scope>NUCLEOTIDE SEQUENCE [LARGE SCALE GENOMIC DNA]</scope>
    <source>
        <strain evidence="16">DSM 105720</strain>
    </source>
</reference>
<evidence type="ECO:0000256" key="9">
    <source>
        <dbReference type="HAMAP-Rule" id="MF_01038"/>
    </source>
</evidence>
<feature type="binding site" evidence="9 12">
    <location>
        <position position="189"/>
    </location>
    <ligand>
        <name>substrate</name>
    </ligand>
</feature>
<feature type="binding site" evidence="9 13">
    <location>
        <position position="437"/>
    </location>
    <ligand>
        <name>Mn(2+)</name>
        <dbReference type="ChEBI" id="CHEBI:29035"/>
        <label>2</label>
    </ligand>
</feature>
<dbReference type="EMBL" id="JACIER010000006">
    <property type="protein sequence ID" value="MBB4043995.1"/>
    <property type="molecule type" value="Genomic_DNA"/>
</dbReference>
<accession>A0A840D5Q6</accession>
<dbReference type="PIRSF" id="PIRSF001492">
    <property type="entry name" value="IPGAM"/>
    <property type="match status" value="1"/>
</dbReference>
<comment type="pathway">
    <text evidence="3 9">Carbohydrate degradation; glycolysis; pyruvate from D-glyceraldehyde 3-phosphate: step 3/5.</text>
</comment>
<keyword evidence="5 9" id="KW-0479">Metal-binding</keyword>
<evidence type="ECO:0000256" key="2">
    <source>
        <dbReference type="ARBA" id="ARBA00002315"/>
    </source>
</evidence>
<dbReference type="InterPro" id="IPR005995">
    <property type="entry name" value="Pgm_bpd_ind"/>
</dbReference>
<feature type="domain" description="Metalloenzyme" evidence="14">
    <location>
        <begin position="3"/>
        <end position="492"/>
    </location>
</feature>
<dbReference type="InterPro" id="IPR006124">
    <property type="entry name" value="Metalloenzyme"/>
</dbReference>
<dbReference type="GO" id="GO:0030145">
    <property type="term" value="F:manganese ion binding"/>
    <property type="evidence" value="ECO:0007669"/>
    <property type="project" value="UniProtKB-UniRule"/>
</dbReference>
<evidence type="ECO:0000256" key="3">
    <source>
        <dbReference type="ARBA" id="ARBA00004798"/>
    </source>
</evidence>
<evidence type="ECO:0000256" key="4">
    <source>
        <dbReference type="ARBA" id="ARBA00008819"/>
    </source>
</evidence>
<dbReference type="UniPathway" id="UPA00109">
    <property type="reaction ID" value="UER00186"/>
</dbReference>
<dbReference type="NCBIfam" id="TIGR01307">
    <property type="entry name" value="pgm_bpd_ind"/>
    <property type="match status" value="1"/>
</dbReference>
<evidence type="ECO:0000256" key="10">
    <source>
        <dbReference type="NCBIfam" id="TIGR01307"/>
    </source>
</evidence>
<evidence type="ECO:0000256" key="8">
    <source>
        <dbReference type="ARBA" id="ARBA00023235"/>
    </source>
</evidence>
<evidence type="ECO:0000256" key="7">
    <source>
        <dbReference type="ARBA" id="ARBA00023211"/>
    </source>
</evidence>
<dbReference type="SUPFAM" id="SSF53649">
    <property type="entry name" value="Alkaline phosphatase-like"/>
    <property type="match status" value="1"/>
</dbReference>
<feature type="binding site" evidence="9 12">
    <location>
        <begin position="152"/>
        <end position="153"/>
    </location>
    <ligand>
        <name>substrate</name>
    </ligand>
</feature>
<name>A0A840D5Q6_9BACE</name>
<sequence>MSKKALLVILDGWGLGDQKKDDVIFNTPTPYWDYLMNTYPNSQLQASGENVGLPDGQMGNSEVGHLNIGAGRVVYQDLVKINRACADNSILKNPEVVSAFSYAKANGKSVHFMGLTSNGGVHSSLEHLYKLCDIAKEYSIENTFIHCFMDGRDTDPKSGKGFIEELVATCEKSAGKVASIIGRYYAMDRDKRWERVKEAYDLLINGTGKKATDMVQAMQESYDEGVTDEFVKPIVNANVDGTIKEGDVVIFFNYRNDRAKELTVVLTQQDMPEAGMHIVPGLQFYCMTPYDSSFKDVHILFDKENVTSTLGEYIAEKGLKQLHIAETEKYAHVTFFFNGGRETPYENEDRILVPSPKVATYDLKPEMSAYEVKDKLVAAINENKYDFIVVNFANGDMVGHTGIYEAIQKAVVAVDACIKDVIEAAKAQDYEAIIIADHGNADRALNEDGTPNTAHSLNPVPCVYVTENKSAQVENGRLADVAPTILRIMGLEVPAKMDGQILIKG</sequence>
<keyword evidence="7 9" id="KW-0464">Manganese</keyword>
<evidence type="ECO:0000259" key="15">
    <source>
        <dbReference type="Pfam" id="PF06415"/>
    </source>
</evidence>
<dbReference type="EC" id="5.4.2.12" evidence="9 10"/>
<feature type="active site" description="Phosphoserine intermediate" evidence="9 11">
    <location>
        <position position="61"/>
    </location>
</feature>
<evidence type="ECO:0000256" key="12">
    <source>
        <dbReference type="PIRSR" id="PIRSR001492-2"/>
    </source>
</evidence>
<dbReference type="InterPro" id="IPR017850">
    <property type="entry name" value="Alkaline_phosphatase_core_sf"/>
</dbReference>
<feature type="binding site" evidence="9 12">
    <location>
        <position position="122"/>
    </location>
    <ligand>
        <name>substrate</name>
    </ligand>
</feature>
<dbReference type="Proteomes" id="UP000560658">
    <property type="component" value="Unassembled WGS sequence"/>
</dbReference>
<evidence type="ECO:0000259" key="14">
    <source>
        <dbReference type="Pfam" id="PF01676"/>
    </source>
</evidence>
<keyword evidence="17" id="KW-1185">Reference proteome</keyword>
<feature type="binding site" evidence="9 13">
    <location>
        <position position="400"/>
    </location>
    <ligand>
        <name>Mn(2+)</name>
        <dbReference type="ChEBI" id="CHEBI:29035"/>
        <label>1</label>
    </ligand>
</feature>
<evidence type="ECO:0000256" key="5">
    <source>
        <dbReference type="ARBA" id="ARBA00022723"/>
    </source>
</evidence>
<feature type="binding site" evidence="9 13">
    <location>
        <position position="438"/>
    </location>
    <ligand>
        <name>Mn(2+)</name>
        <dbReference type="ChEBI" id="CHEBI:29035"/>
        <label>2</label>
    </ligand>
</feature>
<keyword evidence="8 9" id="KW-0413">Isomerase</keyword>
<dbReference type="PANTHER" id="PTHR31637">
    <property type="entry name" value="2,3-BISPHOSPHOGLYCERATE-INDEPENDENT PHOSPHOGLYCERATE MUTASE"/>
    <property type="match status" value="1"/>
</dbReference>
<comment type="caution">
    <text evidence="16">The sequence shown here is derived from an EMBL/GenBank/DDBJ whole genome shotgun (WGS) entry which is preliminary data.</text>
</comment>
<evidence type="ECO:0000313" key="17">
    <source>
        <dbReference type="Proteomes" id="UP000560658"/>
    </source>
</evidence>
<feature type="binding site" evidence="9 12">
    <location>
        <begin position="255"/>
        <end position="258"/>
    </location>
    <ligand>
        <name>substrate</name>
    </ligand>
</feature>
<dbReference type="GO" id="GO:0006007">
    <property type="term" value="P:glucose catabolic process"/>
    <property type="evidence" value="ECO:0007669"/>
    <property type="project" value="InterPro"/>
</dbReference>
<dbReference type="InterPro" id="IPR011258">
    <property type="entry name" value="BPG-indep_PGM_N"/>
</dbReference>
<dbReference type="RefSeq" id="WP_044160459.1">
    <property type="nucleotide sequence ID" value="NZ_JACIER010000006.1"/>
</dbReference>
<dbReference type="GO" id="GO:0006096">
    <property type="term" value="P:glycolytic process"/>
    <property type="evidence" value="ECO:0007669"/>
    <property type="project" value="UniProtKB-UniRule"/>
</dbReference>
<dbReference type="FunFam" id="3.40.1450.10:FF:000002">
    <property type="entry name" value="2,3-bisphosphoglycerate-independent phosphoglycerate mutase"/>
    <property type="match status" value="1"/>
</dbReference>
<comment type="cofactor">
    <cofactor evidence="9">
        <name>Mn(2+)</name>
        <dbReference type="ChEBI" id="CHEBI:29035"/>
    </cofactor>
    <text evidence="9">Binds 2 manganese ions per subunit.</text>
</comment>
<dbReference type="AlphaFoldDB" id="A0A840D5Q6"/>
<keyword evidence="6 9" id="KW-0324">Glycolysis</keyword>
<feature type="binding site" evidence="9 12">
    <location>
        <position position="329"/>
    </location>
    <ligand>
        <name>substrate</name>
    </ligand>
</feature>
<dbReference type="FunFam" id="3.40.720.10:FF:000001">
    <property type="entry name" value="2,3-bisphosphoglycerate-independent phosphoglycerate mutase"/>
    <property type="match status" value="1"/>
</dbReference>
<feature type="binding site" evidence="9 13">
    <location>
        <position position="61"/>
    </location>
    <ligand>
        <name>Mn(2+)</name>
        <dbReference type="ChEBI" id="CHEBI:29035"/>
        <label>2</label>
    </ligand>
</feature>
<evidence type="ECO:0000256" key="13">
    <source>
        <dbReference type="PIRSR" id="PIRSR001492-3"/>
    </source>
</evidence>
<feature type="binding site" evidence="9 13">
    <location>
        <position position="11"/>
    </location>
    <ligand>
        <name>Mn(2+)</name>
        <dbReference type="ChEBI" id="CHEBI:29035"/>
        <label>2</label>
    </ligand>
</feature>
<feature type="binding site" evidence="9 13">
    <location>
        <position position="396"/>
    </location>
    <ligand>
        <name>Mn(2+)</name>
        <dbReference type="ChEBI" id="CHEBI:29035"/>
        <label>1</label>
    </ligand>
</feature>
<proteinExistence type="inferred from homology"/>
<feature type="domain" description="BPG-independent PGAM N-terminal" evidence="15">
    <location>
        <begin position="81"/>
        <end position="291"/>
    </location>
</feature>
<feature type="binding site" evidence="9 12">
    <location>
        <position position="183"/>
    </location>
    <ligand>
        <name>substrate</name>
    </ligand>
</feature>
<comment type="subunit">
    <text evidence="9">Monomer.</text>
</comment>
<dbReference type="InterPro" id="IPR036646">
    <property type="entry name" value="PGAM_B_sf"/>
</dbReference>
<evidence type="ECO:0000256" key="11">
    <source>
        <dbReference type="PIRSR" id="PIRSR001492-1"/>
    </source>
</evidence>
<dbReference type="CDD" id="cd16010">
    <property type="entry name" value="iPGM"/>
    <property type="match status" value="1"/>
</dbReference>
<organism evidence="16 17">
    <name type="scientific">Bacteroides reticulotermitis</name>
    <dbReference type="NCBI Taxonomy" id="1133319"/>
    <lineage>
        <taxon>Bacteria</taxon>
        <taxon>Pseudomonadati</taxon>
        <taxon>Bacteroidota</taxon>
        <taxon>Bacteroidia</taxon>
        <taxon>Bacteroidales</taxon>
        <taxon>Bacteroidaceae</taxon>
        <taxon>Bacteroides</taxon>
    </lineage>
</organism>
<evidence type="ECO:0000313" key="16">
    <source>
        <dbReference type="EMBL" id="MBB4043995.1"/>
    </source>
</evidence>
<dbReference type="Gene3D" id="3.40.1450.10">
    <property type="entry name" value="BPG-independent phosphoglycerate mutase, domain B"/>
    <property type="match status" value="1"/>
</dbReference>
<comment type="similarity">
    <text evidence="4 9">Belongs to the BPG-independent phosphoglycerate mutase family.</text>
</comment>
<dbReference type="Pfam" id="PF01676">
    <property type="entry name" value="Metalloenzyme"/>
    <property type="match status" value="1"/>
</dbReference>
<dbReference type="HAMAP" id="MF_01038">
    <property type="entry name" value="GpmI"/>
    <property type="match status" value="1"/>
</dbReference>
<dbReference type="Pfam" id="PF06415">
    <property type="entry name" value="iPGM_N"/>
    <property type="match status" value="1"/>
</dbReference>